<comment type="caution">
    <text evidence="3">The sequence shown here is derived from an EMBL/GenBank/DDBJ whole genome shotgun (WGS) entry which is preliminary data.</text>
</comment>
<proteinExistence type="predicted"/>
<dbReference type="InterPro" id="IPR045851">
    <property type="entry name" value="AMP-bd_C_sf"/>
</dbReference>
<dbReference type="Proteomes" id="UP001180754">
    <property type="component" value="Unassembled WGS sequence"/>
</dbReference>
<evidence type="ECO:0000313" key="4">
    <source>
        <dbReference type="Proteomes" id="UP001180754"/>
    </source>
</evidence>
<dbReference type="PANTHER" id="PTHR43352">
    <property type="entry name" value="ACETYL-COA SYNTHETASE"/>
    <property type="match status" value="1"/>
</dbReference>
<protein>
    <recommendedName>
        <fullName evidence="2">AMP-binding enzyme C-terminal domain-containing protein</fullName>
    </recommendedName>
</protein>
<keyword evidence="1" id="KW-0436">Ligase</keyword>
<evidence type="ECO:0000259" key="2">
    <source>
        <dbReference type="Pfam" id="PF13193"/>
    </source>
</evidence>
<sequence length="63" mass="7113">QYGQRLVAFVVLSGAVTPDELKAYVRENLANYKVPREITVLAELPRNSTGKIDRRQLQEKVNG</sequence>
<dbReference type="EMBL" id="JAVRFD010000732">
    <property type="protein sequence ID" value="MDT0551074.1"/>
    <property type="molecule type" value="Genomic_DNA"/>
</dbReference>
<dbReference type="Gene3D" id="3.30.300.30">
    <property type="match status" value="1"/>
</dbReference>
<name>A0ABU2XYS8_9ACTN</name>
<reference evidence="3" key="1">
    <citation type="submission" date="2024-05" db="EMBL/GenBank/DDBJ databases">
        <title>30 novel species of actinomycetes from the DSMZ collection.</title>
        <authorList>
            <person name="Nouioui I."/>
        </authorList>
    </citation>
    <scope>NUCLEOTIDE SEQUENCE</scope>
    <source>
        <strain evidence="3">DSM 41529</strain>
    </source>
</reference>
<dbReference type="PANTHER" id="PTHR43352:SF1">
    <property type="entry name" value="ANTHRANILATE--COA LIGASE"/>
    <property type="match status" value="1"/>
</dbReference>
<evidence type="ECO:0000256" key="1">
    <source>
        <dbReference type="ARBA" id="ARBA00022598"/>
    </source>
</evidence>
<evidence type="ECO:0000313" key="3">
    <source>
        <dbReference type="EMBL" id="MDT0551074.1"/>
    </source>
</evidence>
<dbReference type="Pfam" id="PF13193">
    <property type="entry name" value="AMP-binding_C"/>
    <property type="match status" value="1"/>
</dbReference>
<accession>A0ABU2XYS8</accession>
<feature type="non-terminal residue" evidence="3">
    <location>
        <position position="1"/>
    </location>
</feature>
<dbReference type="SUPFAM" id="SSF56801">
    <property type="entry name" value="Acetyl-CoA synthetase-like"/>
    <property type="match status" value="1"/>
</dbReference>
<organism evidence="3 4">
    <name type="scientific">Streptomyces lonegramiae</name>
    <dbReference type="NCBI Taxonomy" id="3075524"/>
    <lineage>
        <taxon>Bacteria</taxon>
        <taxon>Bacillati</taxon>
        <taxon>Actinomycetota</taxon>
        <taxon>Actinomycetes</taxon>
        <taxon>Kitasatosporales</taxon>
        <taxon>Streptomycetaceae</taxon>
        <taxon>Streptomyces</taxon>
    </lineage>
</organism>
<feature type="domain" description="AMP-binding enzyme C-terminal" evidence="2">
    <location>
        <begin position="3"/>
        <end position="51"/>
    </location>
</feature>
<dbReference type="InterPro" id="IPR025110">
    <property type="entry name" value="AMP-bd_C"/>
</dbReference>
<keyword evidence="4" id="KW-1185">Reference proteome</keyword>
<gene>
    <name evidence="3" type="ORF">RND15_51840</name>
</gene>